<keyword evidence="3" id="KW-0479">Metal-binding</keyword>
<dbReference type="InterPro" id="IPR037518">
    <property type="entry name" value="MPN"/>
</dbReference>
<dbReference type="PROSITE" id="PS01302">
    <property type="entry name" value="UPF0758"/>
    <property type="match status" value="1"/>
</dbReference>
<evidence type="ECO:0000256" key="5">
    <source>
        <dbReference type="ARBA" id="ARBA00022833"/>
    </source>
</evidence>
<accession>A0ABS2SVL3</accession>
<reference evidence="8" key="1">
    <citation type="submission" date="2021-01" db="EMBL/GenBank/DDBJ databases">
        <title>Genomic Encyclopedia of Type Strains, Phase IV (KMG-IV): sequencing the most valuable type-strain genomes for metagenomic binning, comparative biology and taxonomic classification.</title>
        <authorList>
            <person name="Goeker M."/>
        </authorList>
    </citation>
    <scope>NUCLEOTIDE SEQUENCE</scope>
    <source>
        <strain evidence="8">DSM 21943</strain>
    </source>
</reference>
<evidence type="ECO:0000259" key="7">
    <source>
        <dbReference type="PROSITE" id="PS50249"/>
    </source>
</evidence>
<dbReference type="InterPro" id="IPR001405">
    <property type="entry name" value="UPF0758"/>
</dbReference>
<dbReference type="EMBL" id="JAFBCV010000009">
    <property type="protein sequence ID" value="MBM7839583.1"/>
    <property type="molecule type" value="Genomic_DNA"/>
</dbReference>
<dbReference type="PROSITE" id="PS50249">
    <property type="entry name" value="MPN"/>
    <property type="match status" value="1"/>
</dbReference>
<protein>
    <submittedName>
        <fullName evidence="8">DNA repair protein RadC</fullName>
    </submittedName>
</protein>
<dbReference type="PANTHER" id="PTHR30471">
    <property type="entry name" value="DNA REPAIR PROTEIN RADC"/>
    <property type="match status" value="1"/>
</dbReference>
<proteinExistence type="inferred from homology"/>
<keyword evidence="2" id="KW-0645">Protease</keyword>
<dbReference type="CDD" id="cd08071">
    <property type="entry name" value="MPN_DUF2466"/>
    <property type="match status" value="1"/>
</dbReference>
<comment type="caution">
    <text evidence="8">The sequence shown here is derived from an EMBL/GenBank/DDBJ whole genome shotgun (WGS) entry which is preliminary data.</text>
</comment>
<evidence type="ECO:0000256" key="1">
    <source>
        <dbReference type="ARBA" id="ARBA00010243"/>
    </source>
</evidence>
<name>A0ABS2SVL3_9BACI</name>
<keyword evidence="4" id="KW-0378">Hydrolase</keyword>
<evidence type="ECO:0000313" key="8">
    <source>
        <dbReference type="EMBL" id="MBM7839583.1"/>
    </source>
</evidence>
<keyword evidence="9" id="KW-1185">Reference proteome</keyword>
<dbReference type="Pfam" id="PF04002">
    <property type="entry name" value="RadC"/>
    <property type="match status" value="1"/>
</dbReference>
<dbReference type="Proteomes" id="UP001179280">
    <property type="component" value="Unassembled WGS sequence"/>
</dbReference>
<evidence type="ECO:0000256" key="4">
    <source>
        <dbReference type="ARBA" id="ARBA00022801"/>
    </source>
</evidence>
<sequence length="151" mass="16874">MYRDELSINFVSIKLVKEEAISMNRPKTVSSPDDVYSVLESIFKDADREKFVVMSLDSKNNVNSINVCHVGTVNSSVIHVREVFKPVILSNGVSFIVAHNHPSGDTEPSKEDIAVTKRLQQAADIFGIYLLDHLIIGDGSFLSMKEKRYMG</sequence>
<dbReference type="RefSeq" id="WP_204466804.1">
    <property type="nucleotide sequence ID" value="NZ_JAFBCV010000009.1"/>
</dbReference>
<dbReference type="InterPro" id="IPR025657">
    <property type="entry name" value="RadC_JAB"/>
</dbReference>
<evidence type="ECO:0000256" key="6">
    <source>
        <dbReference type="ARBA" id="ARBA00023049"/>
    </source>
</evidence>
<comment type="similarity">
    <text evidence="1">Belongs to the UPF0758 family.</text>
</comment>
<dbReference type="InterPro" id="IPR020891">
    <property type="entry name" value="UPF0758_CS"/>
</dbReference>
<dbReference type="Gene3D" id="3.40.140.10">
    <property type="entry name" value="Cytidine Deaminase, domain 2"/>
    <property type="match status" value="1"/>
</dbReference>
<organism evidence="8 9">
    <name type="scientific">Shouchella xiaoxiensis</name>
    <dbReference type="NCBI Taxonomy" id="766895"/>
    <lineage>
        <taxon>Bacteria</taxon>
        <taxon>Bacillati</taxon>
        <taxon>Bacillota</taxon>
        <taxon>Bacilli</taxon>
        <taxon>Bacillales</taxon>
        <taxon>Bacillaceae</taxon>
        <taxon>Shouchella</taxon>
    </lineage>
</organism>
<gene>
    <name evidence="8" type="ORF">JOC54_002863</name>
</gene>
<dbReference type="PANTHER" id="PTHR30471:SF3">
    <property type="entry name" value="UPF0758 PROTEIN YEES-RELATED"/>
    <property type="match status" value="1"/>
</dbReference>
<evidence type="ECO:0000256" key="2">
    <source>
        <dbReference type="ARBA" id="ARBA00022670"/>
    </source>
</evidence>
<feature type="domain" description="MPN" evidence="7">
    <location>
        <begin position="28"/>
        <end position="150"/>
    </location>
</feature>
<keyword evidence="5" id="KW-0862">Zinc</keyword>
<evidence type="ECO:0000256" key="3">
    <source>
        <dbReference type="ARBA" id="ARBA00022723"/>
    </source>
</evidence>
<evidence type="ECO:0000313" key="9">
    <source>
        <dbReference type="Proteomes" id="UP001179280"/>
    </source>
</evidence>
<keyword evidence="6" id="KW-0482">Metalloprotease</keyword>